<organism evidence="2 3">
    <name type="scientific">Neorhodopirellula lusitana</name>
    <dbReference type="NCBI Taxonomy" id="445327"/>
    <lineage>
        <taxon>Bacteria</taxon>
        <taxon>Pseudomonadati</taxon>
        <taxon>Planctomycetota</taxon>
        <taxon>Planctomycetia</taxon>
        <taxon>Pirellulales</taxon>
        <taxon>Pirellulaceae</taxon>
        <taxon>Neorhodopirellula</taxon>
    </lineage>
</organism>
<evidence type="ECO:0000313" key="3">
    <source>
        <dbReference type="Proteomes" id="UP001158067"/>
    </source>
</evidence>
<dbReference type="Pfam" id="PF00534">
    <property type="entry name" value="Glycos_transf_1"/>
    <property type="match status" value="1"/>
</dbReference>
<dbReference type="EMBL" id="FXUG01000007">
    <property type="protein sequence ID" value="SMP62092.1"/>
    <property type="molecule type" value="Genomic_DNA"/>
</dbReference>
<proteinExistence type="predicted"/>
<sequence length="372" mass="41034">MKITHLISSLDAGYGGPVVALEGLCRGLQQAADISLEVVSSGAVYGGESVAGRLAEIDINVSESPLDFQSQVQVVQASDLVHVHGVWDPAFHDVITLCRRTNTPYIVRPCGMLDPWSLKQKRFKKWIYRTIRLNAHLRDAAAIHFTTQAEFELANSFCRPGQAIIEPNGVFLDDFTTAPSDELRQGWGIPKDATLALFLGRIHPKKGIEFLIRAFQRRPELNLHLVVAGNGEAEYVRKVASMAADDPRIHFVGMLEGKIKKQSLATADFFVLTSYQENFGNAVVEALASGTPVLISPGVNLVDVVQQRQIGEVVELNEEAIASTLVRWVNSPEMVADYAVRCRTTAGELFDWAAIGKRWVDHYEKLISTPLS</sequence>
<gene>
    <name evidence="2" type="ORF">SAMN06265222_107229</name>
</gene>
<dbReference type="Gene3D" id="3.40.50.2000">
    <property type="entry name" value="Glycogen Phosphorylase B"/>
    <property type="match status" value="2"/>
</dbReference>
<dbReference type="InterPro" id="IPR001296">
    <property type="entry name" value="Glyco_trans_1"/>
</dbReference>
<name>A0ABY1Q7I2_9BACT</name>
<dbReference type="Proteomes" id="UP001158067">
    <property type="component" value="Unassembled WGS sequence"/>
</dbReference>
<feature type="domain" description="Glycosyl transferase family 1" evidence="1">
    <location>
        <begin position="181"/>
        <end position="337"/>
    </location>
</feature>
<accession>A0ABY1Q7I2</accession>
<dbReference type="InterPro" id="IPR050194">
    <property type="entry name" value="Glycosyltransferase_grp1"/>
</dbReference>
<comment type="caution">
    <text evidence="2">The sequence shown here is derived from an EMBL/GenBank/DDBJ whole genome shotgun (WGS) entry which is preliminary data.</text>
</comment>
<dbReference type="PANTHER" id="PTHR45947:SF3">
    <property type="entry name" value="SULFOQUINOVOSYL TRANSFERASE SQD2"/>
    <property type="match status" value="1"/>
</dbReference>
<keyword evidence="3" id="KW-1185">Reference proteome</keyword>
<dbReference type="SUPFAM" id="SSF53756">
    <property type="entry name" value="UDP-Glycosyltransferase/glycogen phosphorylase"/>
    <property type="match status" value="1"/>
</dbReference>
<reference evidence="2 3" key="1">
    <citation type="submission" date="2017-05" db="EMBL/GenBank/DDBJ databases">
        <authorList>
            <person name="Varghese N."/>
            <person name="Submissions S."/>
        </authorList>
    </citation>
    <scope>NUCLEOTIDE SEQUENCE [LARGE SCALE GENOMIC DNA]</scope>
    <source>
        <strain evidence="2 3">DSM 25457</strain>
    </source>
</reference>
<evidence type="ECO:0000259" key="1">
    <source>
        <dbReference type="Pfam" id="PF00534"/>
    </source>
</evidence>
<protein>
    <submittedName>
        <fullName evidence="2">Glycosyltransferase involved in cell wall bisynthesis</fullName>
    </submittedName>
</protein>
<dbReference type="RefSeq" id="WP_283433294.1">
    <property type="nucleotide sequence ID" value="NZ_FXUG01000007.1"/>
</dbReference>
<dbReference type="PANTHER" id="PTHR45947">
    <property type="entry name" value="SULFOQUINOVOSYL TRANSFERASE SQD2"/>
    <property type="match status" value="1"/>
</dbReference>
<evidence type="ECO:0000313" key="2">
    <source>
        <dbReference type="EMBL" id="SMP62092.1"/>
    </source>
</evidence>